<dbReference type="STRING" id="1391654.AKJ09_03147"/>
<dbReference type="Proteomes" id="UP000064967">
    <property type="component" value="Chromosome"/>
</dbReference>
<accession>A0A0K1PSH0</accession>
<proteinExistence type="predicted"/>
<dbReference type="AlphaFoldDB" id="A0A0K1PSH0"/>
<evidence type="ECO:0000313" key="2">
    <source>
        <dbReference type="EMBL" id="AKU96483.1"/>
    </source>
</evidence>
<organism evidence="2 3">
    <name type="scientific">Labilithrix luteola</name>
    <dbReference type="NCBI Taxonomy" id="1391654"/>
    <lineage>
        <taxon>Bacteria</taxon>
        <taxon>Pseudomonadati</taxon>
        <taxon>Myxococcota</taxon>
        <taxon>Polyangia</taxon>
        <taxon>Polyangiales</taxon>
        <taxon>Labilitrichaceae</taxon>
        <taxon>Labilithrix</taxon>
    </lineage>
</organism>
<feature type="compositionally biased region" description="Basic residues" evidence="1">
    <location>
        <begin position="14"/>
        <end position="26"/>
    </location>
</feature>
<sequence>MGGDGHGRPQKPVWTRRARPARAHRRTSTRFGCILATSW</sequence>
<protein>
    <submittedName>
        <fullName evidence="2">Uncharacterized protein</fullName>
    </submittedName>
</protein>
<dbReference type="KEGG" id="llu:AKJ09_03147"/>
<evidence type="ECO:0000256" key="1">
    <source>
        <dbReference type="SAM" id="MobiDB-lite"/>
    </source>
</evidence>
<keyword evidence="3" id="KW-1185">Reference proteome</keyword>
<name>A0A0K1PSH0_9BACT</name>
<feature type="region of interest" description="Disordered" evidence="1">
    <location>
        <begin position="1"/>
        <end position="26"/>
    </location>
</feature>
<reference evidence="2 3" key="1">
    <citation type="submission" date="2015-08" db="EMBL/GenBank/DDBJ databases">
        <authorList>
            <person name="Babu N.S."/>
            <person name="Beckwith C.J."/>
            <person name="Beseler K.G."/>
            <person name="Brison A."/>
            <person name="Carone J.V."/>
            <person name="Caskin T.P."/>
            <person name="Diamond M."/>
            <person name="Durham M.E."/>
            <person name="Foxe J.M."/>
            <person name="Go M."/>
            <person name="Henderson B.A."/>
            <person name="Jones I.B."/>
            <person name="McGettigan J.A."/>
            <person name="Micheletti S.J."/>
            <person name="Nasrallah M.E."/>
            <person name="Ortiz D."/>
            <person name="Piller C.R."/>
            <person name="Privatt S.R."/>
            <person name="Schneider S.L."/>
            <person name="Sharp S."/>
            <person name="Smith T.C."/>
            <person name="Stanton J.D."/>
            <person name="Ullery H.E."/>
            <person name="Wilson R.J."/>
            <person name="Serrano M.G."/>
            <person name="Buck G."/>
            <person name="Lee V."/>
            <person name="Wang Y."/>
            <person name="Carvalho R."/>
            <person name="Voegtly L."/>
            <person name="Shi R."/>
            <person name="Duckworth R."/>
            <person name="Johnson A."/>
            <person name="Loviza R."/>
            <person name="Walstead R."/>
            <person name="Shah Z."/>
            <person name="Kiflezghi M."/>
            <person name="Wade K."/>
            <person name="Ball S.L."/>
            <person name="Bradley K.W."/>
            <person name="Asai D.J."/>
            <person name="Bowman C.A."/>
            <person name="Russell D.A."/>
            <person name="Pope W.H."/>
            <person name="Jacobs-Sera D."/>
            <person name="Hendrix R.W."/>
            <person name="Hatfull G.F."/>
        </authorList>
    </citation>
    <scope>NUCLEOTIDE SEQUENCE [LARGE SCALE GENOMIC DNA]</scope>
    <source>
        <strain evidence="2 3">DSM 27648</strain>
    </source>
</reference>
<evidence type="ECO:0000313" key="3">
    <source>
        <dbReference type="Proteomes" id="UP000064967"/>
    </source>
</evidence>
<gene>
    <name evidence="2" type="ORF">AKJ09_03147</name>
</gene>
<dbReference type="EMBL" id="CP012333">
    <property type="protein sequence ID" value="AKU96483.1"/>
    <property type="molecule type" value="Genomic_DNA"/>
</dbReference>